<evidence type="ECO:0000313" key="3">
    <source>
        <dbReference type="EMBL" id="NKE72441.1"/>
    </source>
</evidence>
<protein>
    <recommendedName>
        <fullName evidence="5">Tetratricopeptide repeat protein</fullName>
    </recommendedName>
</protein>
<accession>A0A7X6ICD6</accession>
<reference evidence="3 4" key="1">
    <citation type="journal article" date="2020" name="Nature">
        <title>Bacterial chemolithoautotrophy via manganese oxidation.</title>
        <authorList>
            <person name="Yu H."/>
            <person name="Leadbetter J.R."/>
        </authorList>
    </citation>
    <scope>NUCLEOTIDE SEQUENCE [LARGE SCALE GENOMIC DNA]</scope>
    <source>
        <strain evidence="3 4">Mn-1</strain>
    </source>
</reference>
<feature type="region of interest" description="Disordered" evidence="2">
    <location>
        <begin position="1"/>
        <end position="22"/>
    </location>
</feature>
<organism evidence="3 4">
    <name type="scientific">Candidatus Manganitrophus noduliformans</name>
    <dbReference type="NCBI Taxonomy" id="2606439"/>
    <lineage>
        <taxon>Bacteria</taxon>
        <taxon>Pseudomonadati</taxon>
        <taxon>Nitrospirota</taxon>
        <taxon>Nitrospiria</taxon>
        <taxon>Candidatus Troglogloeales</taxon>
        <taxon>Candidatus Manganitrophaceae</taxon>
        <taxon>Candidatus Manganitrophus</taxon>
    </lineage>
</organism>
<dbReference type="PROSITE" id="PS50005">
    <property type="entry name" value="TPR"/>
    <property type="match status" value="2"/>
</dbReference>
<evidence type="ECO:0000313" key="4">
    <source>
        <dbReference type="Proteomes" id="UP000534783"/>
    </source>
</evidence>
<dbReference type="EMBL" id="VTOW01000003">
    <property type="protein sequence ID" value="NKE72441.1"/>
    <property type="molecule type" value="Genomic_DNA"/>
</dbReference>
<evidence type="ECO:0000256" key="1">
    <source>
        <dbReference type="PROSITE-ProRule" id="PRU00339"/>
    </source>
</evidence>
<evidence type="ECO:0008006" key="5">
    <source>
        <dbReference type="Google" id="ProtNLM"/>
    </source>
</evidence>
<dbReference type="RefSeq" id="WP_168062078.1">
    <property type="nucleotide sequence ID" value="NZ_VTOW01000003.1"/>
</dbReference>
<comment type="caution">
    <text evidence="3">The sequence shown here is derived from an EMBL/GenBank/DDBJ whole genome shotgun (WGS) entry which is preliminary data.</text>
</comment>
<name>A0A7X6ICD6_9BACT</name>
<feature type="repeat" description="TPR" evidence="1">
    <location>
        <begin position="19"/>
        <end position="52"/>
    </location>
</feature>
<dbReference type="SMART" id="SM00028">
    <property type="entry name" value="TPR"/>
    <property type="match status" value="2"/>
</dbReference>
<dbReference type="SUPFAM" id="SSF48452">
    <property type="entry name" value="TPR-like"/>
    <property type="match status" value="1"/>
</dbReference>
<dbReference type="Proteomes" id="UP000534783">
    <property type="component" value="Unassembled WGS sequence"/>
</dbReference>
<dbReference type="Gene3D" id="1.25.40.10">
    <property type="entry name" value="Tetratricopeptide repeat domain"/>
    <property type="match status" value="2"/>
</dbReference>
<proteinExistence type="predicted"/>
<feature type="repeat" description="TPR" evidence="1">
    <location>
        <begin position="134"/>
        <end position="167"/>
    </location>
</feature>
<sequence length="194" mass="22135">MQAVDPAPKSAEPSEPVKANPRLEAGEQLLKQGKHKEAIVEFEAALKADPSSQPAALGLRSAQKKMKEEREKTVQNLIQFNENGLQFYNREEYLRAGLAWKEALELFRSQNDPTMERELPFRIDEITTHLDQLIRILVDKGILLYRQGELQNAVYAWQDVLIVEPEHAEAKDYIHKARVKMETLETFSSPPSSP</sequence>
<evidence type="ECO:0000256" key="2">
    <source>
        <dbReference type="SAM" id="MobiDB-lite"/>
    </source>
</evidence>
<dbReference type="InterPro" id="IPR019734">
    <property type="entry name" value="TPR_rpt"/>
</dbReference>
<gene>
    <name evidence="3" type="ORF">MNODULE_16945</name>
</gene>
<keyword evidence="1" id="KW-0802">TPR repeat</keyword>
<keyword evidence="4" id="KW-1185">Reference proteome</keyword>
<dbReference type="AlphaFoldDB" id="A0A7X6ICD6"/>
<dbReference type="InterPro" id="IPR011990">
    <property type="entry name" value="TPR-like_helical_dom_sf"/>
</dbReference>